<keyword evidence="2" id="KW-0812">Transmembrane</keyword>
<dbReference type="Gene3D" id="3.40.50.300">
    <property type="entry name" value="P-loop containing nucleotide triphosphate hydrolases"/>
    <property type="match status" value="1"/>
</dbReference>
<evidence type="ECO:0000256" key="2">
    <source>
        <dbReference type="SAM" id="Phobius"/>
    </source>
</evidence>
<feature type="compositionally biased region" description="Basic and acidic residues" evidence="1">
    <location>
        <begin position="1"/>
        <end position="11"/>
    </location>
</feature>
<feature type="transmembrane region" description="Helical" evidence="2">
    <location>
        <begin position="38"/>
        <end position="55"/>
    </location>
</feature>
<evidence type="ECO:0000313" key="4">
    <source>
        <dbReference type="EMBL" id="MFD0687915.1"/>
    </source>
</evidence>
<evidence type="ECO:0000259" key="3">
    <source>
        <dbReference type="PROSITE" id="PS50837"/>
    </source>
</evidence>
<evidence type="ECO:0000313" key="5">
    <source>
        <dbReference type="Proteomes" id="UP001597063"/>
    </source>
</evidence>
<dbReference type="EMBL" id="JBHTGP010000013">
    <property type="protein sequence ID" value="MFD0687915.1"/>
    <property type="molecule type" value="Genomic_DNA"/>
</dbReference>
<dbReference type="CDD" id="cd00267">
    <property type="entry name" value="ABC_ATPase"/>
    <property type="match status" value="1"/>
</dbReference>
<dbReference type="PANTHER" id="PTHR46844:SF1">
    <property type="entry name" value="SLR5058 PROTEIN"/>
    <property type="match status" value="1"/>
</dbReference>
<feature type="region of interest" description="Disordered" evidence="1">
    <location>
        <begin position="653"/>
        <end position="673"/>
    </location>
</feature>
<dbReference type="SMART" id="SM00382">
    <property type="entry name" value="AAA"/>
    <property type="match status" value="1"/>
</dbReference>
<feature type="domain" description="NACHT" evidence="3">
    <location>
        <begin position="200"/>
        <end position="325"/>
    </location>
</feature>
<dbReference type="RefSeq" id="WP_131759862.1">
    <property type="nucleotide sequence ID" value="NZ_CAACUY010000093.1"/>
</dbReference>
<feature type="transmembrane region" description="Helical" evidence="2">
    <location>
        <begin position="62"/>
        <end position="84"/>
    </location>
</feature>
<feature type="region of interest" description="Disordered" evidence="1">
    <location>
        <begin position="167"/>
        <end position="188"/>
    </location>
</feature>
<gene>
    <name evidence="4" type="ORF">ACFQZM_25695</name>
</gene>
<dbReference type="PANTHER" id="PTHR46844">
    <property type="entry name" value="SLR5058 PROTEIN"/>
    <property type="match status" value="1"/>
</dbReference>
<comment type="caution">
    <text evidence="4">The sequence shown here is derived from an EMBL/GenBank/DDBJ whole genome shotgun (WGS) entry which is preliminary data.</text>
</comment>
<dbReference type="InterPro" id="IPR007111">
    <property type="entry name" value="NACHT_NTPase"/>
</dbReference>
<dbReference type="Pfam" id="PF05729">
    <property type="entry name" value="NACHT"/>
    <property type="match status" value="1"/>
</dbReference>
<proteinExistence type="predicted"/>
<keyword evidence="2" id="KW-1133">Transmembrane helix</keyword>
<reference evidence="5" key="1">
    <citation type="journal article" date="2019" name="Int. J. Syst. Evol. Microbiol.">
        <title>The Global Catalogue of Microorganisms (GCM) 10K type strain sequencing project: providing services to taxonomists for standard genome sequencing and annotation.</title>
        <authorList>
            <consortium name="The Broad Institute Genomics Platform"/>
            <consortium name="The Broad Institute Genome Sequencing Center for Infectious Disease"/>
            <person name="Wu L."/>
            <person name="Ma J."/>
        </authorList>
    </citation>
    <scope>NUCLEOTIDE SEQUENCE [LARGE SCALE GENOMIC DNA]</scope>
    <source>
        <strain evidence="5">JCM 9371</strain>
    </source>
</reference>
<name>A0ABW2XTP3_9ACTN</name>
<dbReference type="PROSITE" id="PS50837">
    <property type="entry name" value="NACHT"/>
    <property type="match status" value="1"/>
</dbReference>
<sequence length="1115" mass="121432">MATPDETRPAADGKGGGQGDRPADPKPADPKPGALPKIAWLLAVLVPPSALAGFWRDVVRDHAVLAVVLLAVYWALLTAGRFAAGFVRDLVTRRRAGWLDSADRALSLRFTRFRDKYLENLAGSLRYIDQKGLATVGFYAPELDEVFVDVSLAMRAPGLIQGDVLSGASGERPGGGHEPGPPESAERRSITDFLDQPEPRVLAIVGAPGSGKTTLLRHTARHICLDRDGRRRTVPILLYLRDHIAAITGNPRIGLADVLRGTLGRIGADEPPGWLEKRLEEGDCVVLLDGLDEVADLRDRRLVADWAERQIADHPRNDYVITSRPKGYRDAPLAGATVLQTRRFTDPQIATFVRSWYLAVERHIARPEGRDDEEVRRRAEQGADDLRARLRASPNLHELTVNPLLLTMIANVHRYRGALPGTRSDLYREICQVMLWRRTESKGLAVEPRGSQKELLLRHLAFEMMQRRVRDITAADCERILRPVLRRVPGELSAEDFLADAGSNGLVVERENGVFAFAHFTFQEYLAAEHILEKGPVRTLVRAVDDDWWRECTLLYAARADVDPIVEACLRSGTVTALALAFDCADEGRELGPELRARLDALLDASGTEDLERRRLMTAVTITRQLRSVIRTADGGRLCTTPVGAGTYELFRQETGAPPPDAPSGGDPNGPVLGVRARQARAFVQWVNELVRGESLYRLPTRAEITDPNAQSILYPAGSARHPESFWVTAAEQPERPVLWSPPDADASRALTAADVLAEARRDVDGAATVLAAVLALRAKASAAAALRLLDAVGDPDLDSAVARLPDAVSALDAAFAHGLIESLDTGFGLASAIAPDAHRVQKVAGELIDAEETAVLRILIRILAIDVAMDLSSLLGSGRATGVAELDTLKEPLRALERDTLRSRRRRNVPYQSVVSAGELLRYPASGNPEGLDENSAVLPLARARLDVQCLAVGPVLSWTADAMAASPDQPVKPFVVTAVDWPALADVLPHGSMMRIGSVAWEVERTALLTREALPTLDLSWTSGDDPSRAWLTELADATARTAAPWLARKSDAGREEVGRMRLSALCLAAESRIRGNRDLAVRWAAHAAAITWLQKRREGALPPVEAIVLASD</sequence>
<protein>
    <submittedName>
        <fullName evidence="4">NACHT domain-containing protein</fullName>
    </submittedName>
</protein>
<dbReference type="SUPFAM" id="SSF56436">
    <property type="entry name" value="C-type lectin-like"/>
    <property type="match status" value="1"/>
</dbReference>
<dbReference type="InterPro" id="IPR016187">
    <property type="entry name" value="CTDL_fold"/>
</dbReference>
<accession>A0ABW2XTP3</accession>
<dbReference type="InterPro" id="IPR027417">
    <property type="entry name" value="P-loop_NTPase"/>
</dbReference>
<organism evidence="4 5">
    <name type="scientific">Actinomadura fibrosa</name>
    <dbReference type="NCBI Taxonomy" id="111802"/>
    <lineage>
        <taxon>Bacteria</taxon>
        <taxon>Bacillati</taxon>
        <taxon>Actinomycetota</taxon>
        <taxon>Actinomycetes</taxon>
        <taxon>Streptosporangiales</taxon>
        <taxon>Thermomonosporaceae</taxon>
        <taxon>Actinomadura</taxon>
    </lineage>
</organism>
<dbReference type="InterPro" id="IPR003593">
    <property type="entry name" value="AAA+_ATPase"/>
</dbReference>
<feature type="region of interest" description="Disordered" evidence="1">
    <location>
        <begin position="1"/>
        <end position="30"/>
    </location>
</feature>
<dbReference type="Proteomes" id="UP001597063">
    <property type="component" value="Unassembled WGS sequence"/>
</dbReference>
<dbReference type="SUPFAM" id="SSF52540">
    <property type="entry name" value="P-loop containing nucleoside triphosphate hydrolases"/>
    <property type="match status" value="1"/>
</dbReference>
<keyword evidence="2" id="KW-0472">Membrane</keyword>
<evidence type="ECO:0000256" key="1">
    <source>
        <dbReference type="SAM" id="MobiDB-lite"/>
    </source>
</evidence>
<keyword evidence="5" id="KW-1185">Reference proteome</keyword>